<dbReference type="AlphaFoldDB" id="Q7UPI0"/>
<evidence type="ECO:0000313" key="1">
    <source>
        <dbReference type="EMBL" id="CAD75082.1"/>
    </source>
</evidence>
<reference evidence="1 2" key="1">
    <citation type="journal article" date="2003" name="Proc. Natl. Acad. Sci. U.S.A.">
        <title>Complete genome sequence of the marine planctomycete Pirellula sp. strain 1.</title>
        <authorList>
            <person name="Gloeckner F.O."/>
            <person name="Kube M."/>
            <person name="Bauer M."/>
            <person name="Teeling H."/>
            <person name="Lombardot T."/>
            <person name="Ludwig W."/>
            <person name="Gade D."/>
            <person name="Beck A."/>
            <person name="Borzym K."/>
            <person name="Heitmann K."/>
            <person name="Rabus R."/>
            <person name="Schlesner H."/>
            <person name="Amann R."/>
            <person name="Reinhardt R."/>
        </authorList>
    </citation>
    <scope>NUCLEOTIDE SEQUENCE [LARGE SCALE GENOMIC DNA]</scope>
    <source>
        <strain evidence="2">DSM 10527 / NCIMB 13988 / SH1</strain>
    </source>
</reference>
<dbReference type="STRING" id="243090.RB6923"/>
<evidence type="ECO:0000313" key="2">
    <source>
        <dbReference type="Proteomes" id="UP000001025"/>
    </source>
</evidence>
<dbReference type="PATRIC" id="fig|243090.15.peg.3350"/>
<keyword evidence="2" id="KW-1185">Reference proteome</keyword>
<dbReference type="Proteomes" id="UP000001025">
    <property type="component" value="Chromosome"/>
</dbReference>
<sequence>MTVSSTSMNSKSLRLSSNQDLFKKESNLMNGLSRLLTGTATLAVLTFITGCGPELPPIGEVTGLVTQDGKPVEGVALEFVPTEGGRPSMAVTDSEGRYSAMFTADTDGALVGKHSIRYEINGPAAPMPASPDAEFIPTSKKPDMGGKTKIEPSEVEVVDGSNEINFEFVAG</sequence>
<protein>
    <recommendedName>
        <fullName evidence="3">Carboxypeptidase regulatory-like domain-containing protein</fullName>
    </recommendedName>
</protein>
<evidence type="ECO:0008006" key="3">
    <source>
        <dbReference type="Google" id="ProtNLM"/>
    </source>
</evidence>
<accession>Q7UPI0</accession>
<dbReference type="eggNOG" id="ENOG5033ZS2">
    <property type="taxonomic scope" value="Bacteria"/>
</dbReference>
<proteinExistence type="predicted"/>
<dbReference type="InParanoid" id="Q7UPI0"/>
<dbReference type="OrthoDB" id="286727at2"/>
<dbReference type="EMBL" id="BX294145">
    <property type="protein sequence ID" value="CAD75082.1"/>
    <property type="molecule type" value="Genomic_DNA"/>
</dbReference>
<organism evidence="1 2">
    <name type="scientific">Rhodopirellula baltica (strain DSM 10527 / NCIMB 13988 / SH1)</name>
    <dbReference type="NCBI Taxonomy" id="243090"/>
    <lineage>
        <taxon>Bacteria</taxon>
        <taxon>Pseudomonadati</taxon>
        <taxon>Planctomycetota</taxon>
        <taxon>Planctomycetia</taxon>
        <taxon>Pirellulales</taxon>
        <taxon>Pirellulaceae</taxon>
        <taxon>Rhodopirellula</taxon>
    </lineage>
</organism>
<name>Q7UPI0_RHOBA</name>
<dbReference type="EnsemblBacteria" id="CAD75082">
    <property type="protein sequence ID" value="CAD75082"/>
    <property type="gene ID" value="RB6923"/>
</dbReference>
<dbReference type="KEGG" id="rba:RB6923"/>
<dbReference type="HOGENOM" id="CLU_113730_5_1_0"/>
<gene>
    <name evidence="1" type="ordered locus">RB6923</name>
</gene>